<name>A0A1Y2HXP1_9FUNG</name>
<dbReference type="Gene3D" id="2.20.70.30">
    <property type="entry name" value="Nascent polypeptide-associated complex domain"/>
    <property type="match status" value="1"/>
</dbReference>
<evidence type="ECO:0000313" key="6">
    <source>
        <dbReference type="Proteomes" id="UP000193411"/>
    </source>
</evidence>
<dbReference type="InterPro" id="IPR016641">
    <property type="entry name" value="EGD2/NACA0like"/>
</dbReference>
<accession>A0A1Y2HXP1</accession>
<reference evidence="5 6" key="1">
    <citation type="submission" date="2016-07" db="EMBL/GenBank/DDBJ databases">
        <title>Pervasive Adenine N6-methylation of Active Genes in Fungi.</title>
        <authorList>
            <consortium name="DOE Joint Genome Institute"/>
            <person name="Mondo S.J."/>
            <person name="Dannebaum R.O."/>
            <person name="Kuo R.C."/>
            <person name="Labutti K."/>
            <person name="Haridas S."/>
            <person name="Kuo A."/>
            <person name="Salamov A."/>
            <person name="Ahrendt S.R."/>
            <person name="Lipzen A."/>
            <person name="Sullivan W."/>
            <person name="Andreopoulos W.B."/>
            <person name="Clum A."/>
            <person name="Lindquist E."/>
            <person name="Daum C."/>
            <person name="Ramamoorthy G.K."/>
            <person name="Gryganskyi A."/>
            <person name="Culley D."/>
            <person name="Magnuson J.K."/>
            <person name="James T.Y."/>
            <person name="O'Malley M.A."/>
            <person name="Stajich J.E."/>
            <person name="Spatafora J.W."/>
            <person name="Visel A."/>
            <person name="Grigoriev I.V."/>
        </authorList>
    </citation>
    <scope>NUCLEOTIDE SEQUENCE [LARGE SCALE GENOMIC DNA]</scope>
    <source>
        <strain evidence="5 6">PL171</strain>
    </source>
</reference>
<sequence>IVADEAAAKARQLQKEAQARQAESLAAASRGERKAKKAFEGLGLTPISGINRVVFKRPRNELIVIQDPEVYKSSTADVYIVYGQATMAKNQLPGLNPLAAGAGAAKPGAHVHDANCKHDEDDPADALPELIEDMDVSDDAAAPEGISEKEIDMVIKQSGASRGQAISAIRSNGGDVAAAIMQLTE</sequence>
<dbReference type="EMBL" id="MCFL01000005">
    <property type="protein sequence ID" value="ORZ39368.1"/>
    <property type="molecule type" value="Genomic_DNA"/>
</dbReference>
<evidence type="ECO:0000256" key="3">
    <source>
        <dbReference type="ARBA" id="ARBA00030300"/>
    </source>
</evidence>
<dbReference type="CDD" id="cd22054">
    <property type="entry name" value="NAC_NACA"/>
    <property type="match status" value="1"/>
</dbReference>
<dbReference type="PANTHER" id="PTHR21713">
    <property type="entry name" value="NASCENT POLYPEPTIDE ASSOCIATED COMPLEX ALPHA SUBUNIT-RELATED"/>
    <property type="match status" value="1"/>
</dbReference>
<dbReference type="Gene3D" id="1.10.8.10">
    <property type="entry name" value="DNA helicase RuvA subunit, C-terminal domain"/>
    <property type="match status" value="1"/>
</dbReference>
<evidence type="ECO:0000256" key="1">
    <source>
        <dbReference type="ARBA" id="ARBA00009882"/>
    </source>
</evidence>
<dbReference type="InterPro" id="IPR002715">
    <property type="entry name" value="Nas_poly-pep-assoc_cplx_dom"/>
</dbReference>
<proteinExistence type="inferred from homology"/>
<organism evidence="5 6">
    <name type="scientific">Catenaria anguillulae PL171</name>
    <dbReference type="NCBI Taxonomy" id="765915"/>
    <lineage>
        <taxon>Eukaryota</taxon>
        <taxon>Fungi</taxon>
        <taxon>Fungi incertae sedis</taxon>
        <taxon>Blastocladiomycota</taxon>
        <taxon>Blastocladiomycetes</taxon>
        <taxon>Blastocladiales</taxon>
        <taxon>Catenariaceae</taxon>
        <taxon>Catenaria</taxon>
    </lineage>
</organism>
<evidence type="ECO:0000256" key="2">
    <source>
        <dbReference type="ARBA" id="ARBA00014437"/>
    </source>
</evidence>
<comment type="similarity">
    <text evidence="1">Belongs to the NAC-alpha family.</text>
</comment>
<dbReference type="AlphaFoldDB" id="A0A1Y2HXP1"/>
<dbReference type="OrthoDB" id="3169036at2759"/>
<keyword evidence="6" id="KW-1185">Reference proteome</keyword>
<dbReference type="GO" id="GO:0005854">
    <property type="term" value="C:nascent polypeptide-associated complex"/>
    <property type="evidence" value="ECO:0007669"/>
    <property type="project" value="InterPro"/>
</dbReference>
<evidence type="ECO:0000259" key="4">
    <source>
        <dbReference type="PROSITE" id="PS51151"/>
    </source>
</evidence>
<protein>
    <recommendedName>
        <fullName evidence="2">Nascent polypeptide-associated complex subunit alpha</fullName>
    </recommendedName>
    <alternativeName>
        <fullName evidence="3">Alpha-NAC</fullName>
    </alternativeName>
</protein>
<evidence type="ECO:0000313" key="5">
    <source>
        <dbReference type="EMBL" id="ORZ39368.1"/>
    </source>
</evidence>
<dbReference type="PROSITE" id="PS51151">
    <property type="entry name" value="NAC_AB"/>
    <property type="match status" value="1"/>
</dbReference>
<dbReference type="InterPro" id="IPR038187">
    <property type="entry name" value="NAC_A/B_dom_sf"/>
</dbReference>
<dbReference type="Proteomes" id="UP000193411">
    <property type="component" value="Unassembled WGS sequence"/>
</dbReference>
<dbReference type="Pfam" id="PF01849">
    <property type="entry name" value="NAC"/>
    <property type="match status" value="1"/>
</dbReference>
<dbReference type="STRING" id="765915.A0A1Y2HXP1"/>
<feature type="non-terminal residue" evidence="5">
    <location>
        <position position="1"/>
    </location>
</feature>
<feature type="domain" description="NAC-A/B" evidence="4">
    <location>
        <begin position="29"/>
        <end position="94"/>
    </location>
</feature>
<comment type="caution">
    <text evidence="5">The sequence shown here is derived from an EMBL/GenBank/DDBJ whole genome shotgun (WGS) entry which is preliminary data.</text>
</comment>
<dbReference type="SMART" id="SM01407">
    <property type="entry name" value="NAC"/>
    <property type="match status" value="1"/>
</dbReference>
<gene>
    <name evidence="5" type="ORF">BCR44DRAFT_1387028</name>
</gene>